<protein>
    <submittedName>
        <fullName evidence="12">Metalloenzyme, LuxS/M16 peptidase-like protein</fullName>
    </submittedName>
</protein>
<feature type="compositionally biased region" description="Low complexity" evidence="7">
    <location>
        <begin position="1149"/>
        <end position="1168"/>
    </location>
</feature>
<sequence>MPLALPFLSHYPLCFRRATAANALKPYCLVNPNRASIASNIRHSSYQSRYYYTSALKRPKLSQPFCRFRTVTTFPGSSIQPYLASNSTPAHPSYPVTMSPTSVAPPPSGPGWVKHPSGTHYVYTLPLEKSDNDDREYRLIRLASNQLETLLIHDRETDKSSAALDVHVGHLSDPDDLQGLAHFCEHLLFMGTERYPRENDYNQFLSEHSGHSNAFTSLENTNYYFEVAYDYLEGALDRFAQFFIAPLFSEGCTERELRAVDSEHKKNLQSDNWRVFQLEKSLSNPSHPYCHFGTGNLETLRESPRRQGLDIRQELLKFHESYYSANIMKLCVLGRESLDQLTEWTVEKFSLIRDKRIEPPKFEGHPLTEKELMKQIFVKPVKDVRMLDMTFPFPDQYPLFRVQPGRYLSHLMGHEGKGSVLSLLKKKGWANYLQVGSSHGGIGFEFFRISVDLTEDGLLHYEDVITIIFQYITMLKQVGPQESIFREVQSLASLAFRFKEKYLPSQYTSRLAGLMQQSYPSQYVLSGPSLIREYDPQLIEQGLSWLREDAFRITVTSQILPGGVQTTQTEKWYGTEYEVLEVDDRLKKALRKLEPHPALHLPGINDFIPQNFETFKHDVVKPLTKPSLILHTPTVRMWHKKDDTFWIPRANVWVLFRSPLAYATPGNCVKTRLYTDLLKDSLSEYSYDAEVAGLSYNIENQLEGMLLGVGGYNDKLSVLLEKVVVKMKEFEVDRERFGLIKDQLRRSYKNFALEPPYQHALYLLSYITQEKMWTNEEKFRELEDLTADDIQLFFPSILTHLHMEALVHGNVTKEEALGMIRIVEDVMKPKLLLPSQLVSHRSLLLPEGGRFIHQRDVMDKNNVNSAIEYYCQVGDVTQVPLRARLSLLAQIAQEPCFDQLRTKEQLGYLVFSGVRKQTGSMGLRFIIQSEKDTVYLENRIEEFLSKLHAIIQEMSDEEYKAQVNSLIAKKLEKDKNLGQEGGRYWAHVHSGYYEFDQVETDVTELRTITKNSLLEFFNAHIHPSSSLRRKLSVHLRSQKIPISSRFKVNIESLHTCLTSQGVTRYSVEDLQRAMENGLDGATIEDVLRKVLIDETKAEESAIEDMMSKLAATLSLGETDTTPNGPGAVNGTVSSKSDAASLAVPGTIVDSRSTSPSPVDTPPTDLSPPNSNSPVKRVRDNNVLPEGNIIITDLIEFKSKMELSAAAVPVIDFGSVSKL</sequence>
<dbReference type="PROSITE" id="PS00143">
    <property type="entry name" value="INSULINASE"/>
    <property type="match status" value="1"/>
</dbReference>
<feature type="domain" description="Coenzyme PQQ synthesis protein F-like C-terminal lobe" evidence="11">
    <location>
        <begin position="887"/>
        <end position="985"/>
    </location>
</feature>
<dbReference type="FunFam" id="3.30.830.10:FF:000003">
    <property type="entry name" value="Insulin-degrading enzyme"/>
    <property type="match status" value="1"/>
</dbReference>
<evidence type="ECO:0000256" key="2">
    <source>
        <dbReference type="ARBA" id="ARBA00022670"/>
    </source>
</evidence>
<comment type="similarity">
    <text evidence="1">Belongs to the peptidase M16 family.</text>
</comment>
<dbReference type="InterPro" id="IPR001431">
    <property type="entry name" value="Pept_M16_Zn_BS"/>
</dbReference>
<dbReference type="OrthoDB" id="952271at2759"/>
<keyword evidence="2" id="KW-0645">Protease</keyword>
<evidence type="ECO:0000313" key="12">
    <source>
        <dbReference type="EMBL" id="RUP49766.1"/>
    </source>
</evidence>
<keyword evidence="4" id="KW-0378">Hydrolase</keyword>
<feature type="domain" description="Peptidase M16 middle/third" evidence="10">
    <location>
        <begin position="496"/>
        <end position="780"/>
    </location>
</feature>
<evidence type="ECO:0000256" key="1">
    <source>
        <dbReference type="ARBA" id="ARBA00007261"/>
    </source>
</evidence>
<dbReference type="Proteomes" id="UP000268093">
    <property type="component" value="Unassembled WGS sequence"/>
</dbReference>
<name>A0A433DG14_9FUNG</name>
<dbReference type="InterPro" id="IPR032632">
    <property type="entry name" value="Peptidase_M16_M"/>
</dbReference>
<evidence type="ECO:0000256" key="3">
    <source>
        <dbReference type="ARBA" id="ARBA00022723"/>
    </source>
</evidence>
<evidence type="ECO:0000256" key="6">
    <source>
        <dbReference type="ARBA" id="ARBA00023049"/>
    </source>
</evidence>
<dbReference type="Pfam" id="PF22456">
    <property type="entry name" value="PqqF-like_C_4"/>
    <property type="match status" value="1"/>
</dbReference>
<dbReference type="FunFam" id="3.30.830.10:FF:000005">
    <property type="entry name" value="nardilysin isoform X1"/>
    <property type="match status" value="1"/>
</dbReference>
<evidence type="ECO:0000259" key="11">
    <source>
        <dbReference type="Pfam" id="PF22456"/>
    </source>
</evidence>
<dbReference type="PANTHER" id="PTHR43690">
    <property type="entry name" value="NARDILYSIN"/>
    <property type="match status" value="1"/>
</dbReference>
<evidence type="ECO:0000256" key="5">
    <source>
        <dbReference type="ARBA" id="ARBA00022833"/>
    </source>
</evidence>
<dbReference type="InterPro" id="IPR054734">
    <property type="entry name" value="PqqF-like_C_4"/>
</dbReference>
<dbReference type="SUPFAM" id="SSF63411">
    <property type="entry name" value="LuxS/MPP-like metallohydrolase"/>
    <property type="match status" value="4"/>
</dbReference>
<feature type="region of interest" description="Disordered" evidence="7">
    <location>
        <begin position="1116"/>
        <end position="1179"/>
    </location>
</feature>
<feature type="domain" description="Peptidase M16 N-terminal" evidence="8">
    <location>
        <begin position="150"/>
        <end position="285"/>
    </location>
</feature>
<dbReference type="Pfam" id="PF05193">
    <property type="entry name" value="Peptidase_M16_C"/>
    <property type="match status" value="1"/>
</dbReference>
<dbReference type="EMBL" id="RBNI01001988">
    <property type="protein sequence ID" value="RUP49766.1"/>
    <property type="molecule type" value="Genomic_DNA"/>
</dbReference>
<proteinExistence type="inferred from homology"/>
<dbReference type="Pfam" id="PF00675">
    <property type="entry name" value="Peptidase_M16"/>
    <property type="match status" value="1"/>
</dbReference>
<dbReference type="GO" id="GO:0043171">
    <property type="term" value="P:peptide catabolic process"/>
    <property type="evidence" value="ECO:0007669"/>
    <property type="project" value="TreeGrafter"/>
</dbReference>
<dbReference type="GO" id="GO:0004222">
    <property type="term" value="F:metalloendopeptidase activity"/>
    <property type="evidence" value="ECO:0007669"/>
    <property type="project" value="InterPro"/>
</dbReference>
<evidence type="ECO:0000259" key="9">
    <source>
        <dbReference type="Pfam" id="PF05193"/>
    </source>
</evidence>
<dbReference type="GO" id="GO:0005829">
    <property type="term" value="C:cytosol"/>
    <property type="evidence" value="ECO:0007669"/>
    <property type="project" value="TreeGrafter"/>
</dbReference>
<dbReference type="InterPro" id="IPR011249">
    <property type="entry name" value="Metalloenz_LuxS/M16"/>
</dbReference>
<gene>
    <name evidence="12" type="ORF">BC936DRAFT_141536</name>
</gene>
<dbReference type="GO" id="GO:0046872">
    <property type="term" value="F:metal ion binding"/>
    <property type="evidence" value="ECO:0007669"/>
    <property type="project" value="UniProtKB-KW"/>
</dbReference>
<dbReference type="Gene3D" id="3.30.830.10">
    <property type="entry name" value="Metalloenzyme, LuxS/M16 peptidase-like"/>
    <property type="match status" value="4"/>
</dbReference>
<dbReference type="Pfam" id="PF16187">
    <property type="entry name" value="Peptidase_M16_M"/>
    <property type="match status" value="1"/>
</dbReference>
<feature type="domain" description="Peptidase M16 C-terminal" evidence="9">
    <location>
        <begin position="312"/>
        <end position="489"/>
    </location>
</feature>
<dbReference type="AlphaFoldDB" id="A0A433DG14"/>
<dbReference type="InterPro" id="IPR050626">
    <property type="entry name" value="Peptidase_M16"/>
</dbReference>
<evidence type="ECO:0000259" key="10">
    <source>
        <dbReference type="Pfam" id="PF16187"/>
    </source>
</evidence>
<dbReference type="PANTHER" id="PTHR43690:SF18">
    <property type="entry name" value="INSULIN-DEGRADING ENZYME-RELATED"/>
    <property type="match status" value="1"/>
</dbReference>
<keyword evidence="13" id="KW-1185">Reference proteome</keyword>
<comment type="caution">
    <text evidence="12">The sequence shown here is derived from an EMBL/GenBank/DDBJ whole genome shotgun (WGS) entry which is preliminary data.</text>
</comment>
<dbReference type="InterPro" id="IPR011765">
    <property type="entry name" value="Pept_M16_N"/>
</dbReference>
<organism evidence="12 13">
    <name type="scientific">Jimgerdemannia flammicorona</name>
    <dbReference type="NCBI Taxonomy" id="994334"/>
    <lineage>
        <taxon>Eukaryota</taxon>
        <taxon>Fungi</taxon>
        <taxon>Fungi incertae sedis</taxon>
        <taxon>Mucoromycota</taxon>
        <taxon>Mucoromycotina</taxon>
        <taxon>Endogonomycetes</taxon>
        <taxon>Endogonales</taxon>
        <taxon>Endogonaceae</taxon>
        <taxon>Jimgerdemannia</taxon>
    </lineage>
</organism>
<keyword evidence="3" id="KW-0479">Metal-binding</keyword>
<dbReference type="FunFam" id="3.30.830.10:FF:000004">
    <property type="entry name" value="Putative insulin-degrading enzyme"/>
    <property type="match status" value="1"/>
</dbReference>
<accession>A0A433DG14</accession>
<evidence type="ECO:0000313" key="13">
    <source>
        <dbReference type="Proteomes" id="UP000268093"/>
    </source>
</evidence>
<evidence type="ECO:0000256" key="4">
    <source>
        <dbReference type="ARBA" id="ARBA00022801"/>
    </source>
</evidence>
<keyword evidence="5" id="KW-0862">Zinc</keyword>
<evidence type="ECO:0000256" key="7">
    <source>
        <dbReference type="SAM" id="MobiDB-lite"/>
    </source>
</evidence>
<reference evidence="12 13" key="1">
    <citation type="journal article" date="2018" name="New Phytol.">
        <title>Phylogenomics of Endogonaceae and evolution of mycorrhizas within Mucoromycota.</title>
        <authorList>
            <person name="Chang Y."/>
            <person name="Desiro A."/>
            <person name="Na H."/>
            <person name="Sandor L."/>
            <person name="Lipzen A."/>
            <person name="Clum A."/>
            <person name="Barry K."/>
            <person name="Grigoriev I.V."/>
            <person name="Martin F.M."/>
            <person name="Stajich J.E."/>
            <person name="Smith M.E."/>
            <person name="Bonito G."/>
            <person name="Spatafora J.W."/>
        </authorList>
    </citation>
    <scope>NUCLEOTIDE SEQUENCE [LARGE SCALE GENOMIC DNA]</scope>
    <source>
        <strain evidence="12 13">GMNB39</strain>
    </source>
</reference>
<keyword evidence="6" id="KW-0482">Metalloprotease</keyword>
<dbReference type="GO" id="GO:0005739">
    <property type="term" value="C:mitochondrion"/>
    <property type="evidence" value="ECO:0007669"/>
    <property type="project" value="TreeGrafter"/>
</dbReference>
<dbReference type="InterPro" id="IPR007863">
    <property type="entry name" value="Peptidase_M16_C"/>
</dbReference>
<evidence type="ECO:0000259" key="8">
    <source>
        <dbReference type="Pfam" id="PF00675"/>
    </source>
</evidence>
<dbReference type="GO" id="GO:0051603">
    <property type="term" value="P:proteolysis involved in protein catabolic process"/>
    <property type="evidence" value="ECO:0007669"/>
    <property type="project" value="TreeGrafter"/>
</dbReference>